<dbReference type="EMBL" id="MU393564">
    <property type="protein sequence ID" value="KAI4861038.1"/>
    <property type="molecule type" value="Genomic_DNA"/>
</dbReference>
<dbReference type="Proteomes" id="UP001497700">
    <property type="component" value="Unassembled WGS sequence"/>
</dbReference>
<accession>A0ACB9YNT2</accession>
<name>A0ACB9YNT2_9PEZI</name>
<evidence type="ECO:0000313" key="1">
    <source>
        <dbReference type="EMBL" id="KAI4861038.1"/>
    </source>
</evidence>
<keyword evidence="2" id="KW-1185">Reference proteome</keyword>
<reference evidence="1 2" key="1">
    <citation type="journal article" date="2022" name="New Phytol.">
        <title>Ecological generalism drives hyperdiversity of secondary metabolite gene clusters in xylarialean endophytes.</title>
        <authorList>
            <person name="Franco M.E.E."/>
            <person name="Wisecaver J.H."/>
            <person name="Arnold A.E."/>
            <person name="Ju Y.M."/>
            <person name="Slot J.C."/>
            <person name="Ahrendt S."/>
            <person name="Moore L.P."/>
            <person name="Eastman K.E."/>
            <person name="Scott K."/>
            <person name="Konkel Z."/>
            <person name="Mondo S.J."/>
            <person name="Kuo A."/>
            <person name="Hayes R.D."/>
            <person name="Haridas S."/>
            <person name="Andreopoulos B."/>
            <person name="Riley R."/>
            <person name="LaButti K."/>
            <person name="Pangilinan J."/>
            <person name="Lipzen A."/>
            <person name="Amirebrahimi M."/>
            <person name="Yan J."/>
            <person name="Adam C."/>
            <person name="Keymanesh K."/>
            <person name="Ng V."/>
            <person name="Louie K."/>
            <person name="Northen T."/>
            <person name="Drula E."/>
            <person name="Henrissat B."/>
            <person name="Hsieh H.M."/>
            <person name="Youens-Clark K."/>
            <person name="Lutzoni F."/>
            <person name="Miadlikowska J."/>
            <person name="Eastwood D.C."/>
            <person name="Hamelin R.C."/>
            <person name="Grigoriev I.V."/>
            <person name="U'Ren J.M."/>
        </authorList>
    </citation>
    <scope>NUCLEOTIDE SEQUENCE [LARGE SCALE GENOMIC DNA]</scope>
    <source>
        <strain evidence="1 2">CBS 119005</strain>
    </source>
</reference>
<protein>
    <submittedName>
        <fullName evidence="1">Acyl-CoA N-acyltransferase</fullName>
    </submittedName>
</protein>
<gene>
    <name evidence="1" type="ORF">F4820DRAFT_461229</name>
</gene>
<organism evidence="1 2">
    <name type="scientific">Hypoxylon rubiginosum</name>
    <dbReference type="NCBI Taxonomy" id="110542"/>
    <lineage>
        <taxon>Eukaryota</taxon>
        <taxon>Fungi</taxon>
        <taxon>Dikarya</taxon>
        <taxon>Ascomycota</taxon>
        <taxon>Pezizomycotina</taxon>
        <taxon>Sordariomycetes</taxon>
        <taxon>Xylariomycetidae</taxon>
        <taxon>Xylariales</taxon>
        <taxon>Hypoxylaceae</taxon>
        <taxon>Hypoxylon</taxon>
    </lineage>
</organism>
<evidence type="ECO:0000313" key="2">
    <source>
        <dbReference type="Proteomes" id="UP001497700"/>
    </source>
</evidence>
<sequence length="659" mass="71553">MATLKRKRHTDHEPAPQPRRATRQHPTAPEEHQLRSGRIRAHTIEKPTIAHIESIEKRGRRGDASKIKTTRNTATDTNTTASSKALKENVQPQDNGKKEHKNTSVSSLRANKVSSATATATTTTRPAASSPPPQTRLMPPSRKPSLQQQTLRPARTTPTNKTSTPKRPASSPSKPPIPPGTPRSDRNIDKVVLGNICFRAWYPSYYGKEVLGDASGNQGAKDKDGGGKLAGGAGRIGGGKRAGLPPPVLDRLYVCPCCFKYSKELVAWWEHVRCCERRFEMPGRKVYTHPKGKRNVRRLAAPGAAGGEAGEKGKGRGRKKSDAGALAQLAAEDVVKDEGEWSVWEVDGEKDRLFCQNLSLFAKLFLDNKSVFFDVTGFNYFLLVYTPRPSNTQPPPSLASNLPQPPAPASGTEPSHHQPTPTSLPEEEARSRSRPQVVGFFSKEKLSWDNNNLACILVFPPWQRKGLGALLMGVSYEISRREAILGGPEKPISELGRRGYKRFWAGEIARWLLGLEVGSDAEAEAEDGGETLVSIDQCSRATWIVPEDCLAVLREMGGVVEDAGLGPAETSDHPADPAERESSIGAAAAAAGPEAVTAAEVEAGRKEEVRMVPRVRVDKAAVRRWVEAHGIDLARACDPDGFVEGYAVKGGEGEEMDEA</sequence>
<proteinExistence type="predicted"/>
<comment type="caution">
    <text evidence="1">The sequence shown here is derived from an EMBL/GenBank/DDBJ whole genome shotgun (WGS) entry which is preliminary data.</text>
</comment>